<sequence length="522" mass="52139">MTNFDPRTVHPQQYGTPRHDAPQFRTGQFGPQTSSGRQFAGSVPPPLGQSTPKRPLAGKIVAGMVAAGLVLGGAGTWIALSSSPAQAAVQSTSFAGANPTTSPFGTDAPQVAAVAATGPQSGDTKGLYAATTPPACTTADLLGQLQADPAKLAAFGGVFGLGASDVPAFVDSLSPVVLRANTSVTDHPYSDGAFTEQPAILAAGTAVLVNSYGEPTVKCFNGNPLTAGAQASDAVTITPTPQVITQFSFTSIDNSRVVVIPGKPDPKPHPGPNPTTTPQPDPALVKQAQEAKATADKARAEATAARERADGFKNAATIAQTNLNGAEADLARAIAEGANPTVIAELTKVRDQAKQDLETKNNQFKFADAAATSAKGTAEAAEKNAKDAQQKADDSAKAPAAKDEQDKATKVQNNPTVGPGAGIPAEEQTLPAQGPATGTTTCTATVVADTATKDCKLPTGSADAATGTTPATGTTKGGETGSTGETGSSATGGSAKTGSSSSSSSNSSTGGSQKSSKEGSDQ</sequence>
<feature type="compositionally biased region" description="Low complexity" evidence="2">
    <location>
        <begin position="459"/>
        <end position="474"/>
    </location>
</feature>
<comment type="caution">
    <text evidence="4">The sequence shown here is derived from an EMBL/GenBank/DDBJ whole genome shotgun (WGS) entry which is preliminary data.</text>
</comment>
<feature type="region of interest" description="Disordered" evidence="2">
    <location>
        <begin position="455"/>
        <end position="522"/>
    </location>
</feature>
<dbReference type="Proteomes" id="UP001199469">
    <property type="component" value="Unassembled WGS sequence"/>
</dbReference>
<dbReference type="InterPro" id="IPR046704">
    <property type="entry name" value="DUF6777"/>
</dbReference>
<evidence type="ECO:0000313" key="4">
    <source>
        <dbReference type="EMBL" id="MCD2196710.1"/>
    </source>
</evidence>
<dbReference type="RefSeq" id="WP_230738589.1">
    <property type="nucleotide sequence ID" value="NZ_JAJNDB010000006.1"/>
</dbReference>
<name>A0ABS8PEK8_9PSEU</name>
<dbReference type="Pfam" id="PF20568">
    <property type="entry name" value="DUF6777"/>
    <property type="match status" value="1"/>
</dbReference>
<gene>
    <name evidence="4" type="ORF">LQ327_25390</name>
</gene>
<feature type="region of interest" description="Disordered" evidence="2">
    <location>
        <begin position="377"/>
        <end position="437"/>
    </location>
</feature>
<feature type="region of interest" description="Disordered" evidence="2">
    <location>
        <begin position="1"/>
        <end position="54"/>
    </location>
</feature>
<organism evidence="4 5">
    <name type="scientific">Actinomycetospora endophytica</name>
    <dbReference type="NCBI Taxonomy" id="2291215"/>
    <lineage>
        <taxon>Bacteria</taxon>
        <taxon>Bacillati</taxon>
        <taxon>Actinomycetota</taxon>
        <taxon>Actinomycetes</taxon>
        <taxon>Pseudonocardiales</taxon>
        <taxon>Pseudonocardiaceae</taxon>
        <taxon>Actinomycetospora</taxon>
    </lineage>
</organism>
<feature type="compositionally biased region" description="Polar residues" evidence="2">
    <location>
        <begin position="1"/>
        <end position="15"/>
    </location>
</feature>
<evidence type="ECO:0000256" key="2">
    <source>
        <dbReference type="SAM" id="MobiDB-lite"/>
    </source>
</evidence>
<feature type="compositionally biased region" description="Basic and acidic residues" evidence="2">
    <location>
        <begin position="380"/>
        <end position="409"/>
    </location>
</feature>
<evidence type="ECO:0000259" key="3">
    <source>
        <dbReference type="Pfam" id="PF20568"/>
    </source>
</evidence>
<keyword evidence="1" id="KW-0175">Coiled coil</keyword>
<proteinExistence type="predicted"/>
<feature type="compositionally biased region" description="Low complexity" evidence="2">
    <location>
        <begin position="482"/>
        <end position="514"/>
    </location>
</feature>
<feature type="compositionally biased region" description="Polar residues" evidence="2">
    <location>
        <begin position="25"/>
        <end position="37"/>
    </location>
</feature>
<feature type="region of interest" description="Disordered" evidence="2">
    <location>
        <begin position="260"/>
        <end position="281"/>
    </location>
</feature>
<feature type="coiled-coil region" evidence="1">
    <location>
        <begin position="288"/>
        <end position="315"/>
    </location>
</feature>
<accession>A0ABS8PEK8</accession>
<evidence type="ECO:0000256" key="1">
    <source>
        <dbReference type="SAM" id="Coils"/>
    </source>
</evidence>
<keyword evidence="5" id="KW-1185">Reference proteome</keyword>
<dbReference type="EMBL" id="JAJNDB010000006">
    <property type="protein sequence ID" value="MCD2196710.1"/>
    <property type="molecule type" value="Genomic_DNA"/>
</dbReference>
<feature type="compositionally biased region" description="Pro residues" evidence="2">
    <location>
        <begin position="269"/>
        <end position="281"/>
    </location>
</feature>
<protein>
    <recommendedName>
        <fullName evidence="3">DUF6777 domain-containing protein</fullName>
    </recommendedName>
</protein>
<feature type="domain" description="DUF6777" evidence="3">
    <location>
        <begin position="121"/>
        <end position="236"/>
    </location>
</feature>
<reference evidence="4 5" key="1">
    <citation type="submission" date="2021-11" db="EMBL/GenBank/DDBJ databases">
        <title>Draft genome sequence of Actinomycetospora sp. SF1 isolated from the rhizosphere soil.</title>
        <authorList>
            <person name="Duangmal K."/>
            <person name="Chantavorakit T."/>
        </authorList>
    </citation>
    <scope>NUCLEOTIDE SEQUENCE [LARGE SCALE GENOMIC DNA]</scope>
    <source>
        <strain evidence="4 5">TBRC 5722</strain>
    </source>
</reference>
<evidence type="ECO:0000313" key="5">
    <source>
        <dbReference type="Proteomes" id="UP001199469"/>
    </source>
</evidence>